<comment type="similarity">
    <text evidence="1">Belongs to the cycloisomerase 2 family.</text>
</comment>
<keyword evidence="4" id="KW-1185">Reference proteome</keyword>
<proteinExistence type="inferred from homology"/>
<evidence type="ECO:0000313" key="3">
    <source>
        <dbReference type="EMBL" id="NDY93215.1"/>
    </source>
</evidence>
<evidence type="ECO:0000313" key="4">
    <source>
        <dbReference type="Proteomes" id="UP000484255"/>
    </source>
</evidence>
<dbReference type="GO" id="GO:0006006">
    <property type="term" value="P:glucose metabolic process"/>
    <property type="evidence" value="ECO:0007669"/>
    <property type="project" value="UniProtKB-KW"/>
</dbReference>
<sequence>MNLLTAYLGTRTTRERNARGEGLSVLRFDPATGALQRVQLLADLVNPSYLAVNRAGSRLYCVHGDGFSASAFAIAADGTLSPLNTVDTRGRNPVHLALSPDEGHLLVCNHLGASLVLLPVQADGRLGDVVQQVDFGAGEGRPFGGRLGGPIPGQLGPHRVEQPQAKPHQCPFTPDGRHVLVPDKGLDRIVSLPWDGQRLRPEAATAVAAREGAGPRHAVGHPQQPWVYTVNELDSTVLLCTQAPDTGTLSPRQVVSTLPDTFCGHSRAAAIALDAAGRLLYASNRGHDSVAVFAVDPDTGRLSLRQVQATGGRTPRAFTLSPCGRWLLALNEDSDTVTTFTVHPDDGTLQPTGAVLHAGSPVCLVFRP</sequence>
<dbReference type="AlphaFoldDB" id="A0A7C9PIZ9"/>
<dbReference type="InterPro" id="IPR050282">
    <property type="entry name" value="Cycloisomerase_2"/>
</dbReference>
<dbReference type="EMBL" id="JAAGOH010000030">
    <property type="protein sequence ID" value="NDY93215.1"/>
    <property type="molecule type" value="Genomic_DNA"/>
</dbReference>
<organism evidence="3 4">
    <name type="scientific">Ideonella livida</name>
    <dbReference type="NCBI Taxonomy" id="2707176"/>
    <lineage>
        <taxon>Bacteria</taxon>
        <taxon>Pseudomonadati</taxon>
        <taxon>Pseudomonadota</taxon>
        <taxon>Betaproteobacteria</taxon>
        <taxon>Burkholderiales</taxon>
        <taxon>Sphaerotilaceae</taxon>
        <taxon>Ideonella</taxon>
    </lineage>
</organism>
<dbReference type="Pfam" id="PF10282">
    <property type="entry name" value="Lactonase"/>
    <property type="match status" value="1"/>
</dbReference>
<comment type="caution">
    <text evidence="3">The sequence shown here is derived from an EMBL/GenBank/DDBJ whole genome shotgun (WGS) entry which is preliminary data.</text>
</comment>
<dbReference type="PANTHER" id="PTHR30344">
    <property type="entry name" value="6-PHOSPHOGLUCONOLACTONASE-RELATED"/>
    <property type="match status" value="1"/>
</dbReference>
<dbReference type="PANTHER" id="PTHR30344:SF1">
    <property type="entry name" value="6-PHOSPHOGLUCONOLACTONASE"/>
    <property type="match status" value="1"/>
</dbReference>
<name>A0A7C9PIZ9_9BURK</name>
<reference evidence="3 4" key="1">
    <citation type="submission" date="2020-02" db="EMBL/GenBank/DDBJ databases">
        <title>Ideonella bacterium strain TBM-1.</title>
        <authorList>
            <person name="Chen W.-M."/>
        </authorList>
    </citation>
    <scope>NUCLEOTIDE SEQUENCE [LARGE SCALE GENOMIC DNA]</scope>
    <source>
        <strain evidence="3 4">TBM-1</strain>
    </source>
</reference>
<dbReference type="Gene3D" id="2.130.10.10">
    <property type="entry name" value="YVTN repeat-like/Quinoprotein amine dehydrogenase"/>
    <property type="match status" value="1"/>
</dbReference>
<keyword evidence="2" id="KW-0313">Glucose metabolism</keyword>
<evidence type="ECO:0000256" key="1">
    <source>
        <dbReference type="ARBA" id="ARBA00005564"/>
    </source>
</evidence>
<dbReference type="GO" id="GO:0017057">
    <property type="term" value="F:6-phosphogluconolactonase activity"/>
    <property type="evidence" value="ECO:0007669"/>
    <property type="project" value="TreeGrafter"/>
</dbReference>
<dbReference type="Proteomes" id="UP000484255">
    <property type="component" value="Unassembled WGS sequence"/>
</dbReference>
<accession>A0A7C9PIZ9</accession>
<dbReference type="InterPro" id="IPR015943">
    <property type="entry name" value="WD40/YVTN_repeat-like_dom_sf"/>
</dbReference>
<protein>
    <submittedName>
        <fullName evidence="3">Lactonase family protein</fullName>
    </submittedName>
</protein>
<gene>
    <name evidence="3" type="ORF">G3A44_18635</name>
</gene>
<dbReference type="RefSeq" id="WP_163459262.1">
    <property type="nucleotide sequence ID" value="NZ_JAAGOH010000030.1"/>
</dbReference>
<keyword evidence="2" id="KW-0119">Carbohydrate metabolism</keyword>
<dbReference type="InterPro" id="IPR019405">
    <property type="entry name" value="Lactonase_7-beta_prop"/>
</dbReference>
<evidence type="ECO:0000256" key="2">
    <source>
        <dbReference type="ARBA" id="ARBA00022526"/>
    </source>
</evidence>
<dbReference type="SUPFAM" id="SSF51004">
    <property type="entry name" value="C-terminal (heme d1) domain of cytochrome cd1-nitrite reductase"/>
    <property type="match status" value="1"/>
</dbReference>
<dbReference type="InterPro" id="IPR011048">
    <property type="entry name" value="Haem_d1_sf"/>
</dbReference>